<evidence type="ECO:0008006" key="4">
    <source>
        <dbReference type="Google" id="ProtNLM"/>
    </source>
</evidence>
<feature type="transmembrane region" description="Helical" evidence="1">
    <location>
        <begin position="136"/>
        <end position="157"/>
    </location>
</feature>
<keyword evidence="1" id="KW-0812">Transmembrane</keyword>
<dbReference type="RefSeq" id="WP_344227672.1">
    <property type="nucleotide sequence ID" value="NZ_BAAARI010000008.1"/>
</dbReference>
<evidence type="ECO:0000313" key="2">
    <source>
        <dbReference type="EMBL" id="GAA2574312.1"/>
    </source>
</evidence>
<proteinExistence type="predicted"/>
<organism evidence="2 3">
    <name type="scientific">Microbacterium binotii</name>
    <dbReference type="NCBI Taxonomy" id="462710"/>
    <lineage>
        <taxon>Bacteria</taxon>
        <taxon>Bacillati</taxon>
        <taxon>Actinomycetota</taxon>
        <taxon>Actinomycetes</taxon>
        <taxon>Micrococcales</taxon>
        <taxon>Microbacteriaceae</taxon>
        <taxon>Microbacterium</taxon>
    </lineage>
</organism>
<comment type="caution">
    <text evidence="2">The sequence shown here is derived from an EMBL/GenBank/DDBJ whole genome shotgun (WGS) entry which is preliminary data.</text>
</comment>
<feature type="transmembrane region" description="Helical" evidence="1">
    <location>
        <begin position="95"/>
        <end position="115"/>
    </location>
</feature>
<evidence type="ECO:0000313" key="3">
    <source>
        <dbReference type="Proteomes" id="UP001500274"/>
    </source>
</evidence>
<name>A0ABN3PAM0_9MICO</name>
<keyword evidence="1" id="KW-1133">Transmembrane helix</keyword>
<feature type="transmembrane region" description="Helical" evidence="1">
    <location>
        <begin position="17"/>
        <end position="34"/>
    </location>
</feature>
<sequence length="211" mass="21692">MTSSSPARAFEPRHVQLVRALFAAVAAVMITFSPDHSAAVGLSVFSGFAMASAIVWLLSAWLVYGPGQRRLPILLGALTLIAGGVSGIPTLRTTLAFFVIVISWALVTGLVEGIAGLRALRAAERGSAARSEARDALTVGIVGVLLALGTLAVQPAYALQYSIEEAGSFTLTGITIAVGLFGGYAAIIAVYLGIAGFSPRREPAPAPEEAA</sequence>
<keyword evidence="3" id="KW-1185">Reference proteome</keyword>
<reference evidence="2 3" key="1">
    <citation type="journal article" date="2019" name="Int. J. Syst. Evol. Microbiol.">
        <title>The Global Catalogue of Microorganisms (GCM) 10K type strain sequencing project: providing services to taxonomists for standard genome sequencing and annotation.</title>
        <authorList>
            <consortium name="The Broad Institute Genomics Platform"/>
            <consortium name="The Broad Institute Genome Sequencing Center for Infectious Disease"/>
            <person name="Wu L."/>
            <person name="Ma J."/>
        </authorList>
    </citation>
    <scope>NUCLEOTIDE SEQUENCE [LARGE SCALE GENOMIC DNA]</scope>
    <source>
        <strain evidence="2 3">JCM 16365</strain>
    </source>
</reference>
<dbReference type="EMBL" id="BAAARI010000008">
    <property type="protein sequence ID" value="GAA2574312.1"/>
    <property type="molecule type" value="Genomic_DNA"/>
</dbReference>
<protein>
    <recommendedName>
        <fullName evidence="4">Acyl-CoA synthetase</fullName>
    </recommendedName>
</protein>
<feature type="transmembrane region" description="Helical" evidence="1">
    <location>
        <begin position="71"/>
        <end position="89"/>
    </location>
</feature>
<gene>
    <name evidence="2" type="ORF">GCM10009862_11600</name>
</gene>
<evidence type="ECO:0000256" key="1">
    <source>
        <dbReference type="SAM" id="Phobius"/>
    </source>
</evidence>
<dbReference type="Proteomes" id="UP001500274">
    <property type="component" value="Unassembled WGS sequence"/>
</dbReference>
<accession>A0ABN3PAM0</accession>
<keyword evidence="1" id="KW-0472">Membrane</keyword>
<feature type="transmembrane region" description="Helical" evidence="1">
    <location>
        <begin position="40"/>
        <end position="64"/>
    </location>
</feature>
<feature type="transmembrane region" description="Helical" evidence="1">
    <location>
        <begin position="169"/>
        <end position="194"/>
    </location>
</feature>